<evidence type="ECO:0000313" key="2">
    <source>
        <dbReference type="Proteomes" id="UP000295313"/>
    </source>
</evidence>
<reference evidence="1 2" key="1">
    <citation type="submission" date="2019-03" db="EMBL/GenBank/DDBJ databases">
        <title>Genomic Encyclopedia of Type Strains, Phase III (KMG-III): the genomes of soil and plant-associated and newly described type strains.</title>
        <authorList>
            <person name="Whitman W."/>
        </authorList>
    </citation>
    <scope>NUCLEOTIDE SEQUENCE [LARGE SCALE GENOMIC DNA]</scope>
    <source>
        <strain evidence="1 2">CGMCC 1.12802</strain>
    </source>
</reference>
<gene>
    <name evidence="1" type="ORF">B0I22_1708</name>
</gene>
<dbReference type="AlphaFoldDB" id="A0A4R8I5F2"/>
<evidence type="ECO:0000313" key="1">
    <source>
        <dbReference type="EMBL" id="TDX84112.1"/>
    </source>
</evidence>
<dbReference type="Proteomes" id="UP000295313">
    <property type="component" value="Unassembled WGS sequence"/>
</dbReference>
<protein>
    <submittedName>
        <fullName evidence="1">Uncharacterized protein</fullName>
    </submittedName>
</protein>
<keyword evidence="2" id="KW-1185">Reference proteome</keyword>
<organism evidence="1 2">
    <name type="scientific">Epilithonimonas xixisoli</name>
    <dbReference type="NCBI Taxonomy" id="1476462"/>
    <lineage>
        <taxon>Bacteria</taxon>
        <taxon>Pseudomonadati</taxon>
        <taxon>Bacteroidota</taxon>
        <taxon>Flavobacteriia</taxon>
        <taxon>Flavobacteriales</taxon>
        <taxon>Weeksellaceae</taxon>
        <taxon>Chryseobacterium group</taxon>
        <taxon>Epilithonimonas</taxon>
    </lineage>
</organism>
<dbReference type="EMBL" id="SOEO01000002">
    <property type="protein sequence ID" value="TDX84112.1"/>
    <property type="molecule type" value="Genomic_DNA"/>
</dbReference>
<accession>A0A4R8I5F2</accession>
<comment type="caution">
    <text evidence="1">The sequence shown here is derived from an EMBL/GenBank/DDBJ whole genome shotgun (WGS) entry which is preliminary data.</text>
</comment>
<name>A0A4R8I5F2_9FLAO</name>
<proteinExistence type="predicted"/>
<sequence length="55" mass="6540">MIQEDFKVFFENRKILDYIVTTHTATGIGLFKIDEEIPLEIKNKIENAFNECYKK</sequence>